<dbReference type="EMBL" id="JACGWJ010000017">
    <property type="protein sequence ID" value="KAL0356194.1"/>
    <property type="molecule type" value="Genomic_DNA"/>
</dbReference>
<proteinExistence type="predicted"/>
<gene>
    <name evidence="2" type="ORF">Sradi_4066300</name>
</gene>
<feature type="region of interest" description="Disordered" evidence="1">
    <location>
        <begin position="43"/>
        <end position="77"/>
    </location>
</feature>
<reference evidence="2" key="1">
    <citation type="submission" date="2020-06" db="EMBL/GenBank/DDBJ databases">
        <authorList>
            <person name="Li T."/>
            <person name="Hu X."/>
            <person name="Zhang T."/>
            <person name="Song X."/>
            <person name="Zhang H."/>
            <person name="Dai N."/>
            <person name="Sheng W."/>
            <person name="Hou X."/>
            <person name="Wei L."/>
        </authorList>
    </citation>
    <scope>NUCLEOTIDE SEQUENCE</scope>
    <source>
        <strain evidence="2">G02</strain>
        <tissue evidence="2">Leaf</tissue>
    </source>
</reference>
<comment type="caution">
    <text evidence="2">The sequence shown here is derived from an EMBL/GenBank/DDBJ whole genome shotgun (WGS) entry which is preliminary data.</text>
</comment>
<evidence type="ECO:0000256" key="1">
    <source>
        <dbReference type="SAM" id="MobiDB-lite"/>
    </source>
</evidence>
<accession>A0AAW2PJ51</accession>
<sequence>MPKAPEVKKPVTARAMVRAAGTKMGLKMTRSGVATARPMMVPVRMRPARQRRTAPRGRGSRWRGLGRWREPCRGGSS</sequence>
<reference evidence="2" key="2">
    <citation type="journal article" date="2024" name="Plant">
        <title>Genomic evolution and insights into agronomic trait innovations of Sesamum species.</title>
        <authorList>
            <person name="Miao H."/>
            <person name="Wang L."/>
            <person name="Qu L."/>
            <person name="Liu H."/>
            <person name="Sun Y."/>
            <person name="Le M."/>
            <person name="Wang Q."/>
            <person name="Wei S."/>
            <person name="Zheng Y."/>
            <person name="Lin W."/>
            <person name="Duan Y."/>
            <person name="Cao H."/>
            <person name="Xiong S."/>
            <person name="Wang X."/>
            <person name="Wei L."/>
            <person name="Li C."/>
            <person name="Ma Q."/>
            <person name="Ju M."/>
            <person name="Zhao R."/>
            <person name="Li G."/>
            <person name="Mu C."/>
            <person name="Tian Q."/>
            <person name="Mei H."/>
            <person name="Zhang T."/>
            <person name="Gao T."/>
            <person name="Zhang H."/>
        </authorList>
    </citation>
    <scope>NUCLEOTIDE SEQUENCE</scope>
    <source>
        <strain evidence="2">G02</strain>
    </source>
</reference>
<feature type="compositionally biased region" description="Basic and acidic residues" evidence="1">
    <location>
        <begin position="67"/>
        <end position="77"/>
    </location>
</feature>
<feature type="compositionally biased region" description="Basic residues" evidence="1">
    <location>
        <begin position="46"/>
        <end position="66"/>
    </location>
</feature>
<dbReference type="AlphaFoldDB" id="A0AAW2PJ51"/>
<name>A0AAW2PJ51_SESRA</name>
<evidence type="ECO:0000313" key="2">
    <source>
        <dbReference type="EMBL" id="KAL0356194.1"/>
    </source>
</evidence>
<organism evidence="2">
    <name type="scientific">Sesamum radiatum</name>
    <name type="common">Black benniseed</name>
    <dbReference type="NCBI Taxonomy" id="300843"/>
    <lineage>
        <taxon>Eukaryota</taxon>
        <taxon>Viridiplantae</taxon>
        <taxon>Streptophyta</taxon>
        <taxon>Embryophyta</taxon>
        <taxon>Tracheophyta</taxon>
        <taxon>Spermatophyta</taxon>
        <taxon>Magnoliopsida</taxon>
        <taxon>eudicotyledons</taxon>
        <taxon>Gunneridae</taxon>
        <taxon>Pentapetalae</taxon>
        <taxon>asterids</taxon>
        <taxon>lamiids</taxon>
        <taxon>Lamiales</taxon>
        <taxon>Pedaliaceae</taxon>
        <taxon>Sesamum</taxon>
    </lineage>
</organism>
<protein>
    <submittedName>
        <fullName evidence="2">Uncharacterized protein</fullName>
    </submittedName>
</protein>